<accession>A0ABY6D4S5</accession>
<evidence type="ECO:0000256" key="3">
    <source>
        <dbReference type="ARBA" id="ARBA00023274"/>
    </source>
</evidence>
<dbReference type="Proteomes" id="UP001062165">
    <property type="component" value="Chromosome"/>
</dbReference>
<dbReference type="NCBIfam" id="TIGR00012">
    <property type="entry name" value="L29"/>
    <property type="match status" value="1"/>
</dbReference>
<evidence type="ECO:0000256" key="4">
    <source>
        <dbReference type="ARBA" id="ARBA00035204"/>
    </source>
</evidence>
<dbReference type="CDD" id="cd00427">
    <property type="entry name" value="Ribosomal_L29_HIP"/>
    <property type="match status" value="1"/>
</dbReference>
<dbReference type="PROSITE" id="PS00579">
    <property type="entry name" value="RIBOSOMAL_L29"/>
    <property type="match status" value="1"/>
</dbReference>
<dbReference type="InterPro" id="IPR018254">
    <property type="entry name" value="Ribosomal_uL29_CS"/>
</dbReference>
<dbReference type="Gene3D" id="1.10.287.310">
    <property type="match status" value="1"/>
</dbReference>
<keyword evidence="3 5" id="KW-0687">Ribonucleoprotein</keyword>
<comment type="similarity">
    <text evidence="1 5">Belongs to the universal ribosomal protein uL29 family.</text>
</comment>
<keyword evidence="7" id="KW-1185">Reference proteome</keyword>
<name>A0ABY6D4S5_9BACT</name>
<evidence type="ECO:0000313" key="6">
    <source>
        <dbReference type="EMBL" id="UXX81162.1"/>
    </source>
</evidence>
<gene>
    <name evidence="5 6" type="primary">rpmC</name>
    <name evidence="6" type="ORF">N7E81_08640</name>
</gene>
<evidence type="ECO:0000256" key="5">
    <source>
        <dbReference type="HAMAP-Rule" id="MF_00374"/>
    </source>
</evidence>
<keyword evidence="2 5" id="KW-0689">Ribosomal protein</keyword>
<dbReference type="Pfam" id="PF00831">
    <property type="entry name" value="Ribosomal_L29"/>
    <property type="match status" value="1"/>
</dbReference>
<dbReference type="SUPFAM" id="SSF46561">
    <property type="entry name" value="Ribosomal protein L29 (L29p)"/>
    <property type="match status" value="1"/>
</dbReference>
<proteinExistence type="inferred from homology"/>
<dbReference type="HAMAP" id="MF_00374">
    <property type="entry name" value="Ribosomal_uL29"/>
    <property type="match status" value="1"/>
</dbReference>
<protein>
    <recommendedName>
        <fullName evidence="4 5">Large ribosomal subunit protein uL29</fullName>
    </recommendedName>
</protein>
<dbReference type="RefSeq" id="WP_263052889.1">
    <property type="nucleotide sequence ID" value="NZ_CP106735.1"/>
</dbReference>
<reference evidence="6" key="1">
    <citation type="submission" date="2022-10" db="EMBL/GenBank/DDBJ databases">
        <title>Comparative genomics and taxonomic characterization of three novel marine species of genus Reichenbachiella exhibiting antioxidant and polysaccharide degradation activities.</title>
        <authorList>
            <person name="Muhammad N."/>
            <person name="Lee Y.-J."/>
            <person name="Ko J."/>
            <person name="Kim S.-G."/>
        </authorList>
    </citation>
    <scope>NUCLEOTIDE SEQUENCE</scope>
    <source>
        <strain evidence="6">Wsw4-B4</strain>
    </source>
</reference>
<organism evidence="6 7">
    <name type="scientific">Reichenbachiella carrageenanivorans</name>
    <dbReference type="NCBI Taxonomy" id="2979869"/>
    <lineage>
        <taxon>Bacteria</taxon>
        <taxon>Pseudomonadati</taxon>
        <taxon>Bacteroidota</taxon>
        <taxon>Cytophagia</taxon>
        <taxon>Cytophagales</taxon>
        <taxon>Reichenbachiellaceae</taxon>
        <taxon>Reichenbachiella</taxon>
    </lineage>
</organism>
<dbReference type="GO" id="GO:0005840">
    <property type="term" value="C:ribosome"/>
    <property type="evidence" value="ECO:0007669"/>
    <property type="project" value="UniProtKB-KW"/>
</dbReference>
<evidence type="ECO:0000313" key="7">
    <source>
        <dbReference type="Proteomes" id="UP001062165"/>
    </source>
</evidence>
<dbReference type="InterPro" id="IPR001854">
    <property type="entry name" value="Ribosomal_uL29"/>
</dbReference>
<sequence length="65" mass="7392">MNNSEIKGLSLDELKSKLTAEKESFAKLKFAHAITPIENPMRLREAKKLVARLNTEIRAKQIAQQ</sequence>
<dbReference type="InterPro" id="IPR036049">
    <property type="entry name" value="Ribosomal_uL29_sf"/>
</dbReference>
<evidence type="ECO:0000256" key="1">
    <source>
        <dbReference type="ARBA" id="ARBA00009254"/>
    </source>
</evidence>
<evidence type="ECO:0000256" key="2">
    <source>
        <dbReference type="ARBA" id="ARBA00022980"/>
    </source>
</evidence>
<dbReference type="EMBL" id="CP106735">
    <property type="protein sequence ID" value="UXX81162.1"/>
    <property type="molecule type" value="Genomic_DNA"/>
</dbReference>